<dbReference type="InterPro" id="IPR000477">
    <property type="entry name" value="RT_dom"/>
</dbReference>
<evidence type="ECO:0000313" key="4">
    <source>
        <dbReference type="Proteomes" id="UP001633002"/>
    </source>
</evidence>
<dbReference type="AlphaFoldDB" id="A0ABD3GHM0"/>
<dbReference type="CDD" id="cd01650">
    <property type="entry name" value="RT_nLTR_like"/>
    <property type="match status" value="1"/>
</dbReference>
<gene>
    <name evidence="3" type="ORF">R1sor_021646</name>
</gene>
<feature type="region of interest" description="Disordered" evidence="1">
    <location>
        <begin position="484"/>
        <end position="513"/>
    </location>
</feature>
<dbReference type="PANTHER" id="PTHR31635:SF196">
    <property type="entry name" value="REVERSE TRANSCRIPTASE DOMAIN-CONTAINING PROTEIN-RELATED"/>
    <property type="match status" value="1"/>
</dbReference>
<keyword evidence="4" id="KW-1185">Reference proteome</keyword>
<dbReference type="PANTHER" id="PTHR31635">
    <property type="entry name" value="REVERSE TRANSCRIPTASE DOMAIN-CONTAINING PROTEIN-RELATED"/>
    <property type="match status" value="1"/>
</dbReference>
<sequence>MNLSYKIIAKIIAVRLKKLMPMLVDPQQTGFIHGRSITNNLLSLKLGADWAEMTQQDCIFMKLDFVKAYDRIDHTFLLGTLRAFGFSENSLQIFKGLTTKGWAKLHVNQDFSKPIPVQRGVRQGCPLAPYLFALCTQVLMGMLKEQQHAGYIRGLKITEEEDLLHQIFADDTGLFLQMDQQVFLNTTHTLQRFETASGAKLNLGKTLILPLRPMPTPAWLAATQCKIATPSDRFHYLGILAGNNILEEEIIRELQEKYQKKLDHWANRLLTWPEKVLLAQNVLKALPNYILMAIGMSAKGTRVLERITADFLWGRGPTGKEKRPLIAWATFARKKTHGGLGWPIMQDLTQAEVKMEPGQRQLPADTTPRMATAILESTDTLEQHESQVLLKIFRAAKITKLGQLVSEAGEPISLQQYCQHKAIQLSHGQITVTDKLQAVLPVNQMDNSKWTEAPGWSWENTNSGNKTPWELSTCCTTTLRTTRSSTEDGKYSNDNTKLHGPADGRTSGKGPQPLELRCGIELETLTHEIWTCPVILERQKWALWILFQDAERTTSQLTGEHIITTMDKALLHHKENPAALLLILTMWRCNWSERNDAQFNSKNTYRGLFQILDEVQREIHALTSRTGNSDRITEALQTAETTIQYWHHETTRWLKGA</sequence>
<dbReference type="EMBL" id="JBJQOH010000007">
    <property type="protein sequence ID" value="KAL3678690.1"/>
    <property type="molecule type" value="Genomic_DNA"/>
</dbReference>
<reference evidence="3 4" key="1">
    <citation type="submission" date="2024-09" db="EMBL/GenBank/DDBJ databases">
        <title>Chromosome-scale assembly of Riccia sorocarpa.</title>
        <authorList>
            <person name="Paukszto L."/>
        </authorList>
    </citation>
    <scope>NUCLEOTIDE SEQUENCE [LARGE SCALE GENOMIC DNA]</scope>
    <source>
        <strain evidence="3">LP-2024</strain>
        <tissue evidence="3">Aerial parts of the thallus</tissue>
    </source>
</reference>
<feature type="compositionally biased region" description="Basic and acidic residues" evidence="1">
    <location>
        <begin position="485"/>
        <end position="502"/>
    </location>
</feature>
<dbReference type="Pfam" id="PF00078">
    <property type="entry name" value="RVT_1"/>
    <property type="match status" value="1"/>
</dbReference>
<evidence type="ECO:0000313" key="3">
    <source>
        <dbReference type="EMBL" id="KAL3678690.1"/>
    </source>
</evidence>
<accession>A0ABD3GHM0</accession>
<protein>
    <recommendedName>
        <fullName evidence="2">Reverse transcriptase domain-containing protein</fullName>
    </recommendedName>
</protein>
<dbReference type="InterPro" id="IPR043502">
    <property type="entry name" value="DNA/RNA_pol_sf"/>
</dbReference>
<dbReference type="SUPFAM" id="SSF56672">
    <property type="entry name" value="DNA/RNA polymerases"/>
    <property type="match status" value="1"/>
</dbReference>
<evidence type="ECO:0000259" key="2">
    <source>
        <dbReference type="PROSITE" id="PS50878"/>
    </source>
</evidence>
<name>A0ABD3GHM0_9MARC</name>
<proteinExistence type="predicted"/>
<evidence type="ECO:0000256" key="1">
    <source>
        <dbReference type="SAM" id="MobiDB-lite"/>
    </source>
</evidence>
<dbReference type="PROSITE" id="PS50878">
    <property type="entry name" value="RT_POL"/>
    <property type="match status" value="1"/>
</dbReference>
<dbReference type="Proteomes" id="UP001633002">
    <property type="component" value="Unassembled WGS sequence"/>
</dbReference>
<organism evidence="3 4">
    <name type="scientific">Riccia sorocarpa</name>
    <dbReference type="NCBI Taxonomy" id="122646"/>
    <lineage>
        <taxon>Eukaryota</taxon>
        <taxon>Viridiplantae</taxon>
        <taxon>Streptophyta</taxon>
        <taxon>Embryophyta</taxon>
        <taxon>Marchantiophyta</taxon>
        <taxon>Marchantiopsida</taxon>
        <taxon>Marchantiidae</taxon>
        <taxon>Marchantiales</taxon>
        <taxon>Ricciaceae</taxon>
        <taxon>Riccia</taxon>
    </lineage>
</organism>
<comment type="caution">
    <text evidence="3">The sequence shown here is derived from an EMBL/GenBank/DDBJ whole genome shotgun (WGS) entry which is preliminary data.</text>
</comment>
<feature type="domain" description="Reverse transcriptase" evidence="2">
    <location>
        <begin position="1"/>
        <end position="241"/>
    </location>
</feature>